<dbReference type="Proteomes" id="UP000003477">
    <property type="component" value="Unassembled WGS sequence"/>
</dbReference>
<accession>G5J8W3</accession>
<evidence type="ECO:0000313" key="2">
    <source>
        <dbReference type="EMBL" id="EHJ11379.1"/>
    </source>
</evidence>
<dbReference type="GeneID" id="88767375"/>
<evidence type="ECO:0008006" key="4">
    <source>
        <dbReference type="Google" id="ProtNLM"/>
    </source>
</evidence>
<dbReference type="EMBL" id="AESD01000594">
    <property type="protein sequence ID" value="EHJ11379.1"/>
    <property type="molecule type" value="Genomic_DNA"/>
</dbReference>
<dbReference type="AlphaFoldDB" id="G5J8W3"/>
<evidence type="ECO:0000313" key="3">
    <source>
        <dbReference type="Proteomes" id="UP000003477"/>
    </source>
</evidence>
<reference evidence="2 3" key="1">
    <citation type="journal article" date="2011" name="Front. Microbiol.">
        <title>Two Strains of Crocosphaera watsonii with Highly Conserved Genomes are Distinguished by Strain-Specific Features.</title>
        <authorList>
            <person name="Bench S.R."/>
            <person name="Ilikchyan I.N."/>
            <person name="Tripp H.J."/>
            <person name="Zehr J.P."/>
        </authorList>
    </citation>
    <scope>NUCLEOTIDE SEQUENCE [LARGE SCALE GENOMIC DNA]</scope>
    <source>
        <strain evidence="2 3">WH 0003</strain>
    </source>
</reference>
<feature type="coiled-coil region" evidence="1">
    <location>
        <begin position="19"/>
        <end position="58"/>
    </location>
</feature>
<comment type="caution">
    <text evidence="2">The sequence shown here is derived from an EMBL/GenBank/DDBJ whole genome shotgun (WGS) entry which is preliminary data.</text>
</comment>
<sequence length="74" mass="8614">MLKNSTFQQAIETVEALSLEEQAMLLEIIQNRLREDKRQELLENIKQSEQDYAEGNVKRGSVSDLMKDLEQCEN</sequence>
<keyword evidence="1" id="KW-0175">Coiled coil</keyword>
<gene>
    <name evidence="2" type="ORF">CWATWH0003_3883</name>
</gene>
<dbReference type="PATRIC" id="fig|423471.3.peg.3639"/>
<protein>
    <recommendedName>
        <fullName evidence="4">HigA protein (Antitoxin to HigB)</fullName>
    </recommendedName>
</protein>
<name>G5J8W3_CROWT</name>
<evidence type="ECO:0000256" key="1">
    <source>
        <dbReference type="SAM" id="Coils"/>
    </source>
</evidence>
<proteinExistence type="predicted"/>
<organism evidence="2 3">
    <name type="scientific">Crocosphaera watsonii WH 0003</name>
    <dbReference type="NCBI Taxonomy" id="423471"/>
    <lineage>
        <taxon>Bacteria</taxon>
        <taxon>Bacillati</taxon>
        <taxon>Cyanobacteriota</taxon>
        <taxon>Cyanophyceae</taxon>
        <taxon>Oscillatoriophycideae</taxon>
        <taxon>Chroococcales</taxon>
        <taxon>Aphanothecaceae</taxon>
        <taxon>Crocosphaera</taxon>
    </lineage>
</organism>
<dbReference type="RefSeq" id="WP_007306762.1">
    <property type="nucleotide sequence ID" value="NZ_AESD01000594.1"/>
</dbReference>